<keyword evidence="3" id="KW-1185">Reference proteome</keyword>
<reference evidence="2 3" key="1">
    <citation type="journal article" date="2021" name="Elife">
        <title>Chloroplast acquisition without the gene transfer in kleptoplastic sea slugs, Plakobranchus ocellatus.</title>
        <authorList>
            <person name="Maeda T."/>
            <person name="Takahashi S."/>
            <person name="Yoshida T."/>
            <person name="Shimamura S."/>
            <person name="Takaki Y."/>
            <person name="Nagai Y."/>
            <person name="Toyoda A."/>
            <person name="Suzuki Y."/>
            <person name="Arimoto A."/>
            <person name="Ishii H."/>
            <person name="Satoh N."/>
            <person name="Nishiyama T."/>
            <person name="Hasebe M."/>
            <person name="Maruyama T."/>
            <person name="Minagawa J."/>
            <person name="Obokata J."/>
            <person name="Shigenobu S."/>
        </authorList>
    </citation>
    <scope>NUCLEOTIDE SEQUENCE [LARGE SCALE GENOMIC DNA]</scope>
</reference>
<dbReference type="Proteomes" id="UP000762676">
    <property type="component" value="Unassembled WGS sequence"/>
</dbReference>
<evidence type="ECO:0000313" key="2">
    <source>
        <dbReference type="EMBL" id="GFS19529.1"/>
    </source>
</evidence>
<name>A0AAV4J9R8_9GAST</name>
<feature type="region of interest" description="Disordered" evidence="1">
    <location>
        <begin position="29"/>
        <end position="67"/>
    </location>
</feature>
<dbReference type="EMBL" id="BMAT01006761">
    <property type="protein sequence ID" value="GFS19529.1"/>
    <property type="molecule type" value="Genomic_DNA"/>
</dbReference>
<feature type="compositionally biased region" description="Polar residues" evidence="1">
    <location>
        <begin position="52"/>
        <end position="67"/>
    </location>
</feature>
<sequence length="124" mass="13507">MKVLLILFKPLLDTVRSIAKQFHSPQYHLKSSYGPTSTSSPASSSQTGTPTVCAQTPAVDNTTNNYNGHRENKISLEEIIMKMASDANTKRTTGILQDMTCKTPPPRNGQNLSLNIDADKLCGI</sequence>
<evidence type="ECO:0000256" key="1">
    <source>
        <dbReference type="SAM" id="MobiDB-lite"/>
    </source>
</evidence>
<protein>
    <submittedName>
        <fullName evidence="2">Uncharacterized protein</fullName>
    </submittedName>
</protein>
<proteinExistence type="predicted"/>
<comment type="caution">
    <text evidence="2">The sequence shown here is derived from an EMBL/GenBank/DDBJ whole genome shotgun (WGS) entry which is preliminary data.</text>
</comment>
<evidence type="ECO:0000313" key="3">
    <source>
        <dbReference type="Proteomes" id="UP000762676"/>
    </source>
</evidence>
<feature type="compositionally biased region" description="Low complexity" evidence="1">
    <location>
        <begin position="31"/>
        <end position="51"/>
    </location>
</feature>
<organism evidence="2 3">
    <name type="scientific">Elysia marginata</name>
    <dbReference type="NCBI Taxonomy" id="1093978"/>
    <lineage>
        <taxon>Eukaryota</taxon>
        <taxon>Metazoa</taxon>
        <taxon>Spiralia</taxon>
        <taxon>Lophotrochozoa</taxon>
        <taxon>Mollusca</taxon>
        <taxon>Gastropoda</taxon>
        <taxon>Heterobranchia</taxon>
        <taxon>Euthyneura</taxon>
        <taxon>Panpulmonata</taxon>
        <taxon>Sacoglossa</taxon>
        <taxon>Placobranchoidea</taxon>
        <taxon>Plakobranchidae</taxon>
        <taxon>Elysia</taxon>
    </lineage>
</organism>
<dbReference type="AlphaFoldDB" id="A0AAV4J9R8"/>
<accession>A0AAV4J9R8</accession>
<gene>
    <name evidence="2" type="ORF">ElyMa_003292100</name>
</gene>